<dbReference type="InParanoid" id="H2ZFS6"/>
<dbReference type="HOGENOM" id="CLU_2096010_0_0_1"/>
<dbReference type="Proteomes" id="UP000007875">
    <property type="component" value="Unassembled WGS sequence"/>
</dbReference>
<name>H2ZFS6_CIOSA</name>
<accession>H2ZFS6</accession>
<dbReference type="AlphaFoldDB" id="H2ZFS6"/>
<organism evidence="1 2">
    <name type="scientific">Ciona savignyi</name>
    <name type="common">Pacific transparent sea squirt</name>
    <dbReference type="NCBI Taxonomy" id="51511"/>
    <lineage>
        <taxon>Eukaryota</taxon>
        <taxon>Metazoa</taxon>
        <taxon>Chordata</taxon>
        <taxon>Tunicata</taxon>
        <taxon>Ascidiacea</taxon>
        <taxon>Phlebobranchia</taxon>
        <taxon>Cionidae</taxon>
        <taxon>Ciona</taxon>
    </lineage>
</organism>
<keyword evidence="2" id="KW-1185">Reference proteome</keyword>
<sequence>MIAMTATAPINIQVTDRSTSQANIIFSPPTNIVSQIYRYLIFLSSGGLPIHEDEIIAGGDGNIEGSCVGLHLQQFGPQHGIRVQSCRRELQGSRRLFRTSGFYNPNYRCVFSVVFC</sequence>
<evidence type="ECO:0000313" key="1">
    <source>
        <dbReference type="Ensembl" id="ENSCSAVP00000016442.1"/>
    </source>
</evidence>
<reference evidence="1" key="2">
    <citation type="submission" date="2025-08" db="UniProtKB">
        <authorList>
            <consortium name="Ensembl"/>
        </authorList>
    </citation>
    <scope>IDENTIFICATION</scope>
</reference>
<proteinExistence type="predicted"/>
<evidence type="ECO:0000313" key="2">
    <source>
        <dbReference type="Proteomes" id="UP000007875"/>
    </source>
</evidence>
<protein>
    <submittedName>
        <fullName evidence="1">Uncharacterized protein</fullName>
    </submittedName>
</protein>
<dbReference type="Ensembl" id="ENSCSAVT00000016623.1">
    <property type="protein sequence ID" value="ENSCSAVP00000016442.1"/>
    <property type="gene ID" value="ENSCSAVG00000009668.1"/>
</dbReference>
<reference evidence="1" key="3">
    <citation type="submission" date="2025-09" db="UniProtKB">
        <authorList>
            <consortium name="Ensembl"/>
        </authorList>
    </citation>
    <scope>IDENTIFICATION</scope>
</reference>
<reference evidence="2" key="1">
    <citation type="submission" date="2003-08" db="EMBL/GenBank/DDBJ databases">
        <authorList>
            <person name="Birren B."/>
            <person name="Nusbaum C."/>
            <person name="Abebe A."/>
            <person name="Abouelleil A."/>
            <person name="Adekoya E."/>
            <person name="Ait-zahra M."/>
            <person name="Allen N."/>
            <person name="Allen T."/>
            <person name="An P."/>
            <person name="Anderson M."/>
            <person name="Anderson S."/>
            <person name="Arachchi H."/>
            <person name="Armbruster J."/>
            <person name="Bachantsang P."/>
            <person name="Baldwin J."/>
            <person name="Barry A."/>
            <person name="Bayul T."/>
            <person name="Blitshsteyn B."/>
            <person name="Bloom T."/>
            <person name="Blye J."/>
            <person name="Boguslavskiy L."/>
            <person name="Borowsky M."/>
            <person name="Boukhgalter B."/>
            <person name="Brunache A."/>
            <person name="Butler J."/>
            <person name="Calixte N."/>
            <person name="Calvo S."/>
            <person name="Camarata J."/>
            <person name="Campo K."/>
            <person name="Chang J."/>
            <person name="Cheshatsang Y."/>
            <person name="Citroen M."/>
            <person name="Collymore A."/>
            <person name="Considine T."/>
            <person name="Cook A."/>
            <person name="Cooke P."/>
            <person name="Corum B."/>
            <person name="Cuomo C."/>
            <person name="David R."/>
            <person name="Dawoe T."/>
            <person name="Degray S."/>
            <person name="Dodge S."/>
            <person name="Dooley K."/>
            <person name="Dorje P."/>
            <person name="Dorjee K."/>
            <person name="Dorris L."/>
            <person name="Duffey N."/>
            <person name="Dupes A."/>
            <person name="Elkins T."/>
            <person name="Engels R."/>
            <person name="Erickson J."/>
            <person name="Farina A."/>
            <person name="Faro S."/>
            <person name="Ferreira P."/>
            <person name="Fischer H."/>
            <person name="Fitzgerald M."/>
            <person name="Foley K."/>
            <person name="Gage D."/>
            <person name="Galagan J."/>
            <person name="Gearin G."/>
            <person name="Gnerre S."/>
            <person name="Gnirke A."/>
            <person name="Goyette A."/>
            <person name="Graham J."/>
            <person name="Grandbois E."/>
            <person name="Gyaltsen K."/>
            <person name="Hafez N."/>
            <person name="Hagopian D."/>
            <person name="Hagos B."/>
            <person name="Hall J."/>
            <person name="Hatcher B."/>
            <person name="Heller A."/>
            <person name="Higgins H."/>
            <person name="Honan T."/>
            <person name="Horn A."/>
            <person name="Houde N."/>
            <person name="Hughes L."/>
            <person name="Hulme W."/>
            <person name="Husby E."/>
            <person name="Iliev I."/>
            <person name="Jaffe D."/>
            <person name="Jones C."/>
            <person name="Kamal M."/>
            <person name="Kamat A."/>
            <person name="Kamvysselis M."/>
            <person name="Karlsson E."/>
            <person name="Kells C."/>
            <person name="Kieu A."/>
            <person name="Kisner P."/>
            <person name="Kodira C."/>
            <person name="Kulbokas E."/>
            <person name="Labutti K."/>
            <person name="Lama D."/>
            <person name="Landers T."/>
            <person name="Leger J."/>
            <person name="Levine S."/>
            <person name="Lewis D."/>
            <person name="Lewis T."/>
            <person name="Lindblad-toh K."/>
            <person name="Liu X."/>
            <person name="Lokyitsang T."/>
            <person name="Lokyitsang Y."/>
            <person name="Lucien O."/>
            <person name="Lui A."/>
            <person name="Ma L.J."/>
            <person name="Mabbitt R."/>
            <person name="Macdonald J."/>
            <person name="Maclean C."/>
            <person name="Major J."/>
            <person name="Manning J."/>
            <person name="Marabella R."/>
            <person name="Maru K."/>
            <person name="Matthews C."/>
            <person name="Mauceli E."/>
            <person name="Mccarthy M."/>
            <person name="Mcdonough S."/>
            <person name="Mcghee T."/>
            <person name="Meldrim J."/>
            <person name="Meneus L."/>
            <person name="Mesirov J."/>
            <person name="Mihalev A."/>
            <person name="Mihova T."/>
            <person name="Mikkelsen T."/>
            <person name="Mlenga V."/>
            <person name="Moru K."/>
            <person name="Mozes J."/>
            <person name="Mulrain L."/>
            <person name="Munson G."/>
            <person name="Naylor J."/>
            <person name="Newes C."/>
            <person name="Nguyen C."/>
            <person name="Nguyen N."/>
            <person name="Nguyen T."/>
            <person name="Nicol R."/>
            <person name="Nielsen C."/>
            <person name="Nizzari M."/>
            <person name="Norbu C."/>
            <person name="Norbu N."/>
            <person name="O'donnell P."/>
            <person name="Okoawo O."/>
            <person name="O'leary S."/>
            <person name="Omotosho B."/>
            <person name="O'neill K."/>
            <person name="Osman S."/>
            <person name="Parker S."/>
            <person name="Perrin D."/>
            <person name="Phunkhang P."/>
            <person name="Piqani B."/>
            <person name="Purcell S."/>
            <person name="Rachupka T."/>
            <person name="Ramasamy U."/>
            <person name="Rameau R."/>
            <person name="Ray V."/>
            <person name="Raymond C."/>
            <person name="Retta R."/>
            <person name="Richardson S."/>
            <person name="Rise C."/>
            <person name="Rodriguez J."/>
            <person name="Rogers J."/>
            <person name="Rogov P."/>
            <person name="Rutman M."/>
            <person name="Schupbach R."/>
            <person name="Seaman C."/>
            <person name="Settipalli S."/>
            <person name="Sharpe T."/>
            <person name="Sheridan J."/>
            <person name="Sherpa N."/>
            <person name="Shi J."/>
            <person name="Smirnov S."/>
            <person name="Smith C."/>
            <person name="Sougnez C."/>
            <person name="Spencer B."/>
            <person name="Stalker J."/>
            <person name="Stange-thomann N."/>
            <person name="Stavropoulos S."/>
            <person name="Stetson K."/>
            <person name="Stone C."/>
            <person name="Stone S."/>
            <person name="Stubbs M."/>
            <person name="Talamas J."/>
            <person name="Tchuinga P."/>
            <person name="Tenzing P."/>
            <person name="Tesfaye S."/>
            <person name="Theodore J."/>
            <person name="Thoulutsang Y."/>
            <person name="Topham K."/>
            <person name="Towey S."/>
            <person name="Tsamla T."/>
            <person name="Tsomo N."/>
            <person name="Vallee D."/>
            <person name="Vassiliev H."/>
            <person name="Venkataraman V."/>
            <person name="Vinson J."/>
            <person name="Vo A."/>
            <person name="Wade C."/>
            <person name="Wang S."/>
            <person name="Wangchuk T."/>
            <person name="Wangdi T."/>
            <person name="Whittaker C."/>
            <person name="Wilkinson J."/>
            <person name="Wu Y."/>
            <person name="Wyman D."/>
            <person name="Yadav S."/>
            <person name="Yang S."/>
            <person name="Yang X."/>
            <person name="Yeager S."/>
            <person name="Yee E."/>
            <person name="Young G."/>
            <person name="Zainoun J."/>
            <person name="Zembeck L."/>
            <person name="Zimmer A."/>
            <person name="Zody M."/>
            <person name="Lander E."/>
        </authorList>
    </citation>
    <scope>NUCLEOTIDE SEQUENCE [LARGE SCALE GENOMIC DNA]</scope>
</reference>